<dbReference type="InterPro" id="IPR036590">
    <property type="entry name" value="SRAP-like"/>
</dbReference>
<evidence type="ECO:0000256" key="2">
    <source>
        <dbReference type="ARBA" id="ARBA00022670"/>
    </source>
</evidence>
<dbReference type="Gene3D" id="3.90.1680.10">
    <property type="entry name" value="SOS response associated peptidase-like"/>
    <property type="match status" value="1"/>
</dbReference>
<dbReference type="PANTHER" id="PTHR13604:SF0">
    <property type="entry name" value="ABASIC SITE PROCESSING PROTEIN HMCES"/>
    <property type="match status" value="1"/>
</dbReference>
<evidence type="ECO:0000256" key="7">
    <source>
        <dbReference type="ARBA" id="ARBA00023239"/>
    </source>
</evidence>
<keyword evidence="4 8" id="KW-0378">Hydrolase</keyword>
<dbReference type="EC" id="3.4.-.-" evidence="8"/>
<evidence type="ECO:0000313" key="9">
    <source>
        <dbReference type="EMBL" id="MBW7573185.1"/>
    </source>
</evidence>
<keyword evidence="5" id="KW-0190">Covalent protein-DNA linkage</keyword>
<dbReference type="InterPro" id="IPR003738">
    <property type="entry name" value="SRAP"/>
</dbReference>
<keyword evidence="3" id="KW-0227">DNA damage</keyword>
<protein>
    <recommendedName>
        <fullName evidence="8">Abasic site processing protein</fullName>
        <ecNumber evidence="8">3.4.-.-</ecNumber>
    </recommendedName>
</protein>
<gene>
    <name evidence="9" type="ORF">J5W02_10210</name>
</gene>
<proteinExistence type="inferred from homology"/>
<organism evidence="9 10">
    <name type="scientific">Caproiciproducens faecalis</name>
    <dbReference type="NCBI Taxonomy" id="2820301"/>
    <lineage>
        <taxon>Bacteria</taxon>
        <taxon>Bacillati</taxon>
        <taxon>Bacillota</taxon>
        <taxon>Clostridia</taxon>
        <taxon>Eubacteriales</taxon>
        <taxon>Acutalibacteraceae</taxon>
        <taxon>Caproiciproducens</taxon>
    </lineage>
</organism>
<comment type="similarity">
    <text evidence="1 8">Belongs to the SOS response-associated peptidase family.</text>
</comment>
<accession>A0ABS7DQU2</accession>
<name>A0ABS7DQU2_9FIRM</name>
<evidence type="ECO:0000256" key="6">
    <source>
        <dbReference type="ARBA" id="ARBA00023125"/>
    </source>
</evidence>
<sequence length="190" mass="21847">MCGRYVLFSDTEMQDIRDIIDEVQRKVNGEMKTGEIFPTDKAPVLIQEQGIITPDAVKWGFPNFRNKGVVINARAETAPEKPMFRRSLETKRCIIPCTGFYEWSHNGPKTKYQFNLPESGALYMAGLWNDFDGERRFAILTTEANVSMSEIHNRMPVVLTRPEMQLWMNNYQDALDVLQTARPELIKTPA</sequence>
<keyword evidence="7" id="KW-0456">Lyase</keyword>
<evidence type="ECO:0000256" key="4">
    <source>
        <dbReference type="ARBA" id="ARBA00022801"/>
    </source>
</evidence>
<dbReference type="EMBL" id="JAGFNZ010000003">
    <property type="protein sequence ID" value="MBW7573185.1"/>
    <property type="molecule type" value="Genomic_DNA"/>
</dbReference>
<dbReference type="Pfam" id="PF02586">
    <property type="entry name" value="SRAP"/>
    <property type="match status" value="1"/>
</dbReference>
<keyword evidence="10" id="KW-1185">Reference proteome</keyword>
<evidence type="ECO:0000256" key="8">
    <source>
        <dbReference type="RuleBase" id="RU364100"/>
    </source>
</evidence>
<comment type="caution">
    <text evidence="9">The sequence shown here is derived from an EMBL/GenBank/DDBJ whole genome shotgun (WGS) entry which is preliminary data.</text>
</comment>
<evidence type="ECO:0000256" key="5">
    <source>
        <dbReference type="ARBA" id="ARBA00023124"/>
    </source>
</evidence>
<dbReference type="PANTHER" id="PTHR13604">
    <property type="entry name" value="DC12-RELATED"/>
    <property type="match status" value="1"/>
</dbReference>
<dbReference type="Proteomes" id="UP000719942">
    <property type="component" value="Unassembled WGS sequence"/>
</dbReference>
<dbReference type="RefSeq" id="WP_219965576.1">
    <property type="nucleotide sequence ID" value="NZ_JAGFNZ010000003.1"/>
</dbReference>
<evidence type="ECO:0000256" key="3">
    <source>
        <dbReference type="ARBA" id="ARBA00022763"/>
    </source>
</evidence>
<keyword evidence="2 8" id="KW-0645">Protease</keyword>
<dbReference type="SUPFAM" id="SSF143081">
    <property type="entry name" value="BB1717-like"/>
    <property type="match status" value="1"/>
</dbReference>
<keyword evidence="6" id="KW-0238">DNA-binding</keyword>
<evidence type="ECO:0000313" key="10">
    <source>
        <dbReference type="Proteomes" id="UP000719942"/>
    </source>
</evidence>
<reference evidence="9 10" key="1">
    <citation type="submission" date="2021-03" db="EMBL/GenBank/DDBJ databases">
        <title>Caproiciproducens sp. nov. isolated from feces of cow.</title>
        <authorList>
            <person name="Choi J.-Y."/>
        </authorList>
    </citation>
    <scope>NUCLEOTIDE SEQUENCE [LARGE SCALE GENOMIC DNA]</scope>
    <source>
        <strain evidence="9 10">AGMB10547</strain>
    </source>
</reference>
<evidence type="ECO:0000256" key="1">
    <source>
        <dbReference type="ARBA" id="ARBA00008136"/>
    </source>
</evidence>